<dbReference type="PANTHER" id="PTHR16026">
    <property type="entry name" value="CARTILAGE ACIDIC PROTEIN 1"/>
    <property type="match status" value="1"/>
</dbReference>
<dbReference type="Gene3D" id="2.130.10.130">
    <property type="entry name" value="Integrin alpha, N-terminal"/>
    <property type="match status" value="2"/>
</dbReference>
<dbReference type="EMBL" id="JAJKFW010000025">
    <property type="protein sequence ID" value="MCC9643811.1"/>
    <property type="molecule type" value="Genomic_DNA"/>
</dbReference>
<dbReference type="RefSeq" id="WP_230274765.1">
    <property type="nucleotide sequence ID" value="NZ_JAJKFW010000025.1"/>
</dbReference>
<dbReference type="InterPro" id="IPR011519">
    <property type="entry name" value="UnbV_ASPIC"/>
</dbReference>
<feature type="repeat" description="TPR" evidence="2">
    <location>
        <begin position="87"/>
        <end position="120"/>
    </location>
</feature>
<feature type="domain" description="ASPIC/UnbV" evidence="4">
    <location>
        <begin position="961"/>
        <end position="1023"/>
    </location>
</feature>
<feature type="repeat" description="TPR" evidence="2">
    <location>
        <begin position="289"/>
        <end position="322"/>
    </location>
</feature>
<dbReference type="InterPro" id="IPR011990">
    <property type="entry name" value="TPR-like_helical_dom_sf"/>
</dbReference>
<organism evidence="5 6">
    <name type="scientific">Rhodopirellula halodulae</name>
    <dbReference type="NCBI Taxonomy" id="2894198"/>
    <lineage>
        <taxon>Bacteria</taxon>
        <taxon>Pseudomonadati</taxon>
        <taxon>Planctomycetota</taxon>
        <taxon>Planctomycetia</taxon>
        <taxon>Pirellulales</taxon>
        <taxon>Pirellulaceae</taxon>
        <taxon>Rhodopirellula</taxon>
    </lineage>
</organism>
<name>A0ABS8NMW9_9BACT</name>
<dbReference type="InterPro" id="IPR028994">
    <property type="entry name" value="Integrin_alpha_N"/>
</dbReference>
<proteinExistence type="predicted"/>
<dbReference type="InterPro" id="IPR013517">
    <property type="entry name" value="FG-GAP"/>
</dbReference>
<dbReference type="Pfam" id="PF07593">
    <property type="entry name" value="UnbV_ASPIC"/>
    <property type="match status" value="1"/>
</dbReference>
<gene>
    <name evidence="5" type="ORF">LOC71_16110</name>
</gene>
<dbReference type="PROSITE" id="PS50005">
    <property type="entry name" value="TPR"/>
    <property type="match status" value="2"/>
</dbReference>
<dbReference type="SUPFAM" id="SSF69318">
    <property type="entry name" value="Integrin alpha N-terminal domain"/>
    <property type="match status" value="1"/>
</dbReference>
<feature type="region of interest" description="Disordered" evidence="3">
    <location>
        <begin position="23"/>
        <end position="48"/>
    </location>
</feature>
<evidence type="ECO:0000256" key="3">
    <source>
        <dbReference type="SAM" id="MobiDB-lite"/>
    </source>
</evidence>
<protein>
    <submittedName>
        <fullName evidence="5">FG-GAP-like repeat-containing protein</fullName>
    </submittedName>
</protein>
<evidence type="ECO:0000256" key="2">
    <source>
        <dbReference type="PROSITE-ProRule" id="PRU00339"/>
    </source>
</evidence>
<reference evidence="5" key="1">
    <citation type="submission" date="2021-11" db="EMBL/GenBank/DDBJ databases">
        <title>Genome sequence.</title>
        <authorList>
            <person name="Sun Q."/>
        </authorList>
    </citation>
    <scope>NUCLEOTIDE SEQUENCE</scope>
    <source>
        <strain evidence="5">JC740</strain>
    </source>
</reference>
<feature type="compositionally biased region" description="Polar residues" evidence="3">
    <location>
        <begin position="456"/>
        <end position="465"/>
    </location>
</feature>
<keyword evidence="2" id="KW-0802">TPR repeat</keyword>
<dbReference type="PROSITE" id="PS51257">
    <property type="entry name" value="PROKAR_LIPOPROTEIN"/>
    <property type="match status" value="1"/>
</dbReference>
<feature type="region of interest" description="Disordered" evidence="3">
    <location>
        <begin position="456"/>
        <end position="487"/>
    </location>
</feature>
<sequence>MMKFSGVATAILGWMILLGCQPSNRPQPEQTPIETVVESKGGDETTSADANEKIQWKRQIASVVSQRDADSLSKIARQVMLSPAADAELYESLGEAWQVMGNPGKAIEMFDAALEVADEPTADLFEKTGHAYMAVGRTFDTIELMKRCVKQHPDDAKRRVDLVGLMIAQALERDAMVHLQHLIQRGQAGISELVIASDASRPQADEQMSEQALKLNPSDLRPKYALTRFDAYKHRWQVVKDGLIPVVQKHPDFTPAWAYLTRAAVETNDRETLAKISSRAFNADYESHPQVWIARGVWANRNGDSDLASAAFAEAVRLDPNHHEALTKLTTALAKSGDLQLSQKVSVRAGQVNELRDAVDGFLGWRRNSQRLAMIVAEKLQQLGRQWEAVVWLRAAFTLPQDPAENVKQAYLDARAKLTSNTPWQTFDGEWLPESNETKAMLAKAKESGWFMKTSAGSGESSIAADSNPKRQPPKQPVAQRGYRLEDEANQRGLVHTVGLNRPRSKDGLWLWQSGLGGAGVLDFDLDGWPDLHLTSAGGVEGGLPGDRNGTPNTTVRNVRGHYVDVSEATGLADPGYTQGVGVGDFNADGFPDCLIANIGFNTLYLNNGDGTFADVTTWMLKQPERYVDDTGKSIVQVGTDSRHTWTSSTAIADVDHDGLSDLIEVNYCGGPTPYQQRCMDETAREYRSCQPISFPAERDRVHRNRGVISGGELFEDRSADWLQRCDPGRGLGVLVGQLDGTLGLDVYVSNDMTANHFWHFDPSSGSLQEQATIRGVAFNHQSAAEASMGIAAADADGDLDLDLYLTHFTDESNTFYEQTRPGLFEDTTEANRLGESSRDMLGFGTQFVDLDGDRVDELVVANGHIDDFSHDGLRYEMPAQLLTLNPENHWEWVAGDSVGPYFDESRMGRAMAILDADRDGRNDLVVTDLFRPTALLMNRTPQQSMSLQVRVVGTRSERDAIGTTVIAKTSAGKQMRQRMAGSGYQCSNESLLTFAIPDGDADIELDVLWSSGLEQSVRVSANERELLLVEPFTGE</sequence>
<feature type="compositionally biased region" description="Polar residues" evidence="3">
    <location>
        <begin position="23"/>
        <end position="33"/>
    </location>
</feature>
<keyword evidence="1" id="KW-0732">Signal</keyword>
<dbReference type="InterPro" id="IPR019734">
    <property type="entry name" value="TPR_rpt"/>
</dbReference>
<comment type="caution">
    <text evidence="5">The sequence shown here is derived from an EMBL/GenBank/DDBJ whole genome shotgun (WGS) entry which is preliminary data.</text>
</comment>
<evidence type="ECO:0000256" key="1">
    <source>
        <dbReference type="ARBA" id="ARBA00022729"/>
    </source>
</evidence>
<accession>A0ABS8NMW9</accession>
<dbReference type="SUPFAM" id="SSF48452">
    <property type="entry name" value="TPR-like"/>
    <property type="match status" value="1"/>
</dbReference>
<evidence type="ECO:0000313" key="6">
    <source>
        <dbReference type="Proteomes" id="UP001430306"/>
    </source>
</evidence>
<evidence type="ECO:0000313" key="5">
    <source>
        <dbReference type="EMBL" id="MCC9643811.1"/>
    </source>
</evidence>
<dbReference type="PANTHER" id="PTHR16026:SF0">
    <property type="entry name" value="CARTILAGE ACIDIC PROTEIN 1"/>
    <property type="match status" value="1"/>
</dbReference>
<keyword evidence="6" id="KW-1185">Reference proteome</keyword>
<evidence type="ECO:0000259" key="4">
    <source>
        <dbReference type="Pfam" id="PF07593"/>
    </source>
</evidence>
<dbReference type="Gene3D" id="1.25.40.10">
    <property type="entry name" value="Tetratricopeptide repeat domain"/>
    <property type="match status" value="1"/>
</dbReference>
<dbReference type="Pfam" id="PF13517">
    <property type="entry name" value="FG-GAP_3"/>
    <property type="match status" value="1"/>
</dbReference>
<dbReference type="SMART" id="SM00028">
    <property type="entry name" value="TPR"/>
    <property type="match status" value="3"/>
</dbReference>
<dbReference type="InterPro" id="IPR027039">
    <property type="entry name" value="Crtac1"/>
</dbReference>
<dbReference type="Proteomes" id="UP001430306">
    <property type="component" value="Unassembled WGS sequence"/>
</dbReference>